<protein>
    <recommendedName>
        <fullName evidence="3">dolichol kinase</fullName>
        <ecNumber evidence="3">2.7.1.108</ecNumber>
    </recommendedName>
</protein>
<accession>Q9C246</accession>
<dbReference type="PANTHER" id="PTHR13205">
    <property type="entry name" value="TRANSMEMBRANE PROTEIN 15-RELATED"/>
    <property type="match status" value="1"/>
</dbReference>
<sequence>MSPRASRPHGVEVTGLLHVTNLTSGSVEVPQPPSMTQPDVFDIARSRTADALWLKIAWLGTGKTGWVEVGSGPCFTKPGTEPCRPRRVPGSSTFQNLRWDSKQDAACWAPTTDDRTASKLQYPPPPRWTISLSCDSRHSTDPSHWLPDGHSTSSSPFPKSVRCSPRPEPRSTKLKTSTMSEHLRPPISAPSHSPTLHATDVKYDQQDPEEDITIGTRTPKPYCRQSSELLEPSERLLHRAATVALSQRQPSPTSAHNSNPASDSGTEADDEHFLKGLPAPKTRSHKGLRGKNEPLSGTSTPLLSPNAPDENGRGPDLNSRSGFSIRLKRSEAERARRRKEVVRRGAEVLLLACQGVLVASNHDVQPFIQTYRKVITSANTFPPELSALGWLFSTLLALYPLRLVAWAYRRGNPSNQLPLSVPTSFDPAPALYPQLIPLFVSLLVAPNVEGVVLPNVILSICSLPRPLIPGAGYWEEFSSTQWLLSCIPLVAGGSATDPEILTLLYPLHQTLCLLLQQLTTTSLLIAELQLLSVALINVLLLARSPQVVILKALLWGGGLGIIALCGKVIQWGISLARVPKWRFKRPSVSKSGSTSGFWKFFRAAKRTYYDGKTDNEEVLSDSDHVVSGHNRNRSSATPSWDLSFLKGRTREESITSAEENSLRQANGADVRFDVQEPPSPQQPSSRRHTLPSLGRITSIVRSQTTPSGRRKRSASSSVRAFFSLTQGQAAVRKWLYAGWVYACILVVILVGVRECVGRYALAGQEPVGWALGYLFGDIPEFRLEVVKAGLERWICLPIRADGEASGALGGWVQLVRQSVFGEANTRLLLSGYWLVIIIIGLAVVFRLSPFYEVDTRRKVFHFMMVAMFLPTIFIDPTYIALALSIVLAIFLLVDLLRASQLPPLSTPIAQFLTPYVDGRDLRGPVVISHIFLLIGCAIPLWLSLAALPRIGEGPLAGWEVPLRDISMVAGVVCVGLGDAAASLIGRRWGHRKWLWGGGKSIEGSIAFATAVFVGLMTANVWLFVGGWPSTVGMLSTVAREAELNDGFGSSEGAAAGVGELAMDIIGKLWEALSQLPKASWSATVVKTATKR</sequence>
<dbReference type="PANTHER" id="PTHR13205:SF15">
    <property type="entry name" value="DOLICHOL KINASE"/>
    <property type="match status" value="1"/>
</dbReference>
<evidence type="ECO:0000256" key="4">
    <source>
        <dbReference type="ARBA" id="ARBA00022679"/>
    </source>
</evidence>
<dbReference type="VEuPathDB" id="FungiDB:NCU03771"/>
<keyword evidence="5 11" id="KW-0812">Transmembrane</keyword>
<comment type="similarity">
    <text evidence="2">Belongs to the polyprenol kinase family.</text>
</comment>
<feature type="transmembrane region" description="Helical" evidence="11">
    <location>
        <begin position="965"/>
        <end position="984"/>
    </location>
</feature>
<evidence type="ECO:0000313" key="12">
    <source>
        <dbReference type="EMBL" id="CAC28826.2"/>
    </source>
</evidence>
<evidence type="ECO:0000256" key="11">
    <source>
        <dbReference type="SAM" id="Phobius"/>
    </source>
</evidence>
<evidence type="ECO:0000256" key="10">
    <source>
        <dbReference type="SAM" id="MobiDB-lite"/>
    </source>
</evidence>
<organism evidence="12">
    <name type="scientific">Neurospora crassa</name>
    <dbReference type="NCBI Taxonomy" id="5141"/>
    <lineage>
        <taxon>Eukaryota</taxon>
        <taxon>Fungi</taxon>
        <taxon>Dikarya</taxon>
        <taxon>Ascomycota</taxon>
        <taxon>Pezizomycotina</taxon>
        <taxon>Sordariomycetes</taxon>
        <taxon>Sordariomycetidae</taxon>
        <taxon>Sordariales</taxon>
        <taxon>Sordariaceae</taxon>
        <taxon>Neurospora</taxon>
    </lineage>
</organism>
<feature type="transmembrane region" description="Helical" evidence="11">
    <location>
        <begin position="880"/>
        <end position="896"/>
    </location>
</feature>
<dbReference type="GO" id="GO:0004168">
    <property type="term" value="F:dolichol kinase activity"/>
    <property type="evidence" value="ECO:0007669"/>
    <property type="project" value="UniProtKB-EC"/>
</dbReference>
<feature type="region of interest" description="Disordered" evidence="10">
    <location>
        <begin position="666"/>
        <end position="689"/>
    </location>
</feature>
<keyword evidence="9 11" id="KW-0472">Membrane</keyword>
<dbReference type="GO" id="GO:0043048">
    <property type="term" value="P:dolichyl monophosphate biosynthetic process"/>
    <property type="evidence" value="ECO:0007669"/>
    <property type="project" value="TreeGrafter"/>
</dbReference>
<feature type="transmembrane region" description="Helical" evidence="11">
    <location>
        <begin position="827"/>
        <end position="847"/>
    </location>
</feature>
<evidence type="ECO:0000256" key="9">
    <source>
        <dbReference type="ARBA" id="ARBA00023136"/>
    </source>
</evidence>
<evidence type="ECO:0000256" key="1">
    <source>
        <dbReference type="ARBA" id="ARBA00004477"/>
    </source>
</evidence>
<dbReference type="AlphaFoldDB" id="Q9C246"/>
<keyword evidence="4" id="KW-0808">Transferase</keyword>
<keyword evidence="7" id="KW-0256">Endoplasmic reticulum</keyword>
<feature type="region of interest" description="Disordered" evidence="10">
    <location>
        <begin position="131"/>
        <end position="223"/>
    </location>
</feature>
<feature type="transmembrane region" description="Helical" evidence="11">
    <location>
        <begin position="734"/>
        <end position="752"/>
    </location>
</feature>
<comment type="subcellular location">
    <subcellularLocation>
        <location evidence="1">Endoplasmic reticulum membrane</location>
        <topology evidence="1">Multi-pass membrane protein</topology>
    </subcellularLocation>
</comment>
<feature type="transmembrane region" description="Helical" evidence="11">
    <location>
        <begin position="1005"/>
        <end position="1024"/>
    </location>
</feature>
<feature type="transmembrane region" description="Helical" evidence="11">
    <location>
        <begin position="554"/>
        <end position="576"/>
    </location>
</feature>
<evidence type="ECO:0000256" key="5">
    <source>
        <dbReference type="ARBA" id="ARBA00022692"/>
    </source>
</evidence>
<evidence type="ECO:0000256" key="2">
    <source>
        <dbReference type="ARBA" id="ARBA00010794"/>
    </source>
</evidence>
<dbReference type="InterPro" id="IPR032974">
    <property type="entry name" value="Polypren_kinase"/>
</dbReference>
<gene>
    <name evidence="12" type="primary">B18D24.280</name>
</gene>
<evidence type="ECO:0000256" key="8">
    <source>
        <dbReference type="ARBA" id="ARBA00022989"/>
    </source>
</evidence>
<name>Q9C246_NEUCS</name>
<dbReference type="EMBL" id="AL513466">
    <property type="protein sequence ID" value="CAC28826.2"/>
    <property type="molecule type" value="Genomic_DNA"/>
</dbReference>
<feature type="transmembrane region" description="Helical" evidence="11">
    <location>
        <begin position="925"/>
        <end position="945"/>
    </location>
</feature>
<evidence type="ECO:0000256" key="7">
    <source>
        <dbReference type="ARBA" id="ARBA00022824"/>
    </source>
</evidence>
<evidence type="ECO:0000256" key="3">
    <source>
        <dbReference type="ARBA" id="ARBA00012132"/>
    </source>
</evidence>
<feature type="region of interest" description="Disordered" evidence="10">
    <location>
        <begin position="244"/>
        <end position="324"/>
    </location>
</feature>
<dbReference type="GO" id="GO:0005789">
    <property type="term" value="C:endoplasmic reticulum membrane"/>
    <property type="evidence" value="ECO:0007669"/>
    <property type="project" value="UniProtKB-SubCell"/>
</dbReference>
<keyword evidence="8 11" id="KW-1133">Transmembrane helix</keyword>
<feature type="compositionally biased region" description="Polar residues" evidence="10">
    <location>
        <begin position="244"/>
        <end position="265"/>
    </location>
</feature>
<reference evidence="12" key="1">
    <citation type="submission" date="2001-02" db="EMBL/GenBank/DDBJ databases">
        <authorList>
            <person name="Schulte U."/>
            <person name="Aign V."/>
            <person name="Hoheisel J."/>
            <person name="Brandt P."/>
            <person name="Fartmann B."/>
            <person name="Holland R."/>
            <person name="Nyakatura G."/>
            <person name="Mewes H.W."/>
            <person name="Mannhaupt G."/>
        </authorList>
    </citation>
    <scope>NUCLEOTIDE SEQUENCE</scope>
</reference>
<dbReference type="EC" id="2.7.1.108" evidence="3"/>
<proteinExistence type="inferred from homology"/>
<evidence type="ECO:0000256" key="6">
    <source>
        <dbReference type="ARBA" id="ARBA00022777"/>
    </source>
</evidence>
<reference evidence="12" key="2">
    <citation type="submission" date="2001-11" db="EMBL/GenBank/DDBJ databases">
        <authorList>
            <person name="German Neurospora genome project"/>
        </authorList>
    </citation>
    <scope>NUCLEOTIDE SEQUENCE</scope>
</reference>
<keyword evidence="6" id="KW-0418">Kinase</keyword>